<proteinExistence type="predicted"/>
<reference evidence="1" key="1">
    <citation type="submission" date="2014-11" db="EMBL/GenBank/DDBJ databases">
        <authorList>
            <person name="Amaro Gonzalez C."/>
        </authorList>
    </citation>
    <scope>NUCLEOTIDE SEQUENCE</scope>
</reference>
<name>A0A0E9SJB4_ANGAN</name>
<accession>A0A0E9SJB4</accession>
<protein>
    <submittedName>
        <fullName evidence="1">Uncharacterized protein</fullName>
    </submittedName>
</protein>
<evidence type="ECO:0000313" key="1">
    <source>
        <dbReference type="EMBL" id="JAH40608.1"/>
    </source>
</evidence>
<reference evidence="1" key="2">
    <citation type="journal article" date="2015" name="Fish Shellfish Immunol.">
        <title>Early steps in the European eel (Anguilla anguilla)-Vibrio vulnificus interaction in the gills: Role of the RtxA13 toxin.</title>
        <authorList>
            <person name="Callol A."/>
            <person name="Pajuelo D."/>
            <person name="Ebbesson L."/>
            <person name="Teles M."/>
            <person name="MacKenzie S."/>
            <person name="Amaro C."/>
        </authorList>
    </citation>
    <scope>NUCLEOTIDE SEQUENCE</scope>
</reference>
<organism evidence="1">
    <name type="scientific">Anguilla anguilla</name>
    <name type="common">European freshwater eel</name>
    <name type="synonym">Muraena anguilla</name>
    <dbReference type="NCBI Taxonomy" id="7936"/>
    <lineage>
        <taxon>Eukaryota</taxon>
        <taxon>Metazoa</taxon>
        <taxon>Chordata</taxon>
        <taxon>Craniata</taxon>
        <taxon>Vertebrata</taxon>
        <taxon>Euteleostomi</taxon>
        <taxon>Actinopterygii</taxon>
        <taxon>Neopterygii</taxon>
        <taxon>Teleostei</taxon>
        <taxon>Anguilliformes</taxon>
        <taxon>Anguillidae</taxon>
        <taxon>Anguilla</taxon>
    </lineage>
</organism>
<dbReference type="EMBL" id="GBXM01067969">
    <property type="protein sequence ID" value="JAH40608.1"/>
    <property type="molecule type" value="Transcribed_RNA"/>
</dbReference>
<sequence length="14" mass="1452">MDLIAAAPPPQSQI</sequence>